<dbReference type="EMBL" id="QPJT01000001">
    <property type="protein sequence ID" value="RCX21006.1"/>
    <property type="molecule type" value="Genomic_DNA"/>
</dbReference>
<accession>A0A369BKA2</accession>
<evidence type="ECO:0000313" key="2">
    <source>
        <dbReference type="Proteomes" id="UP000253034"/>
    </source>
</evidence>
<dbReference type="RefSeq" id="WP_114295952.1">
    <property type="nucleotide sequence ID" value="NZ_QPJT01000001.1"/>
</dbReference>
<organism evidence="1 2">
    <name type="scientific">Anaerobacterium chartisolvens</name>
    <dbReference type="NCBI Taxonomy" id="1297424"/>
    <lineage>
        <taxon>Bacteria</taxon>
        <taxon>Bacillati</taxon>
        <taxon>Bacillota</taxon>
        <taxon>Clostridia</taxon>
        <taxon>Eubacteriales</taxon>
        <taxon>Oscillospiraceae</taxon>
        <taxon>Anaerobacterium</taxon>
    </lineage>
</organism>
<keyword evidence="2" id="KW-1185">Reference proteome</keyword>
<dbReference type="AlphaFoldDB" id="A0A369BKA2"/>
<reference evidence="1 2" key="1">
    <citation type="submission" date="2018-07" db="EMBL/GenBank/DDBJ databases">
        <title>Genomic Encyclopedia of Type Strains, Phase IV (KMG-IV): sequencing the most valuable type-strain genomes for metagenomic binning, comparative biology and taxonomic classification.</title>
        <authorList>
            <person name="Goeker M."/>
        </authorList>
    </citation>
    <scope>NUCLEOTIDE SEQUENCE [LARGE SCALE GENOMIC DNA]</scope>
    <source>
        <strain evidence="1 2">DSM 27016</strain>
    </source>
</reference>
<protein>
    <submittedName>
        <fullName evidence="1">Uncharacterized protein</fullName>
    </submittedName>
</protein>
<evidence type="ECO:0000313" key="1">
    <source>
        <dbReference type="EMBL" id="RCX21006.1"/>
    </source>
</evidence>
<gene>
    <name evidence="1" type="ORF">DFR58_101210</name>
</gene>
<dbReference type="Proteomes" id="UP000253034">
    <property type="component" value="Unassembled WGS sequence"/>
</dbReference>
<proteinExistence type="predicted"/>
<comment type="caution">
    <text evidence="1">The sequence shown here is derived from an EMBL/GenBank/DDBJ whole genome shotgun (WGS) entry which is preliminary data.</text>
</comment>
<name>A0A369BKA2_9FIRM</name>
<sequence>MALLQVNFHSRALKRITAFNALMPIDRPDIPDQAEDPRETRKVEQILYNDSTFLFFKQWGYITGLPFQI</sequence>